<comment type="caution">
    <text evidence="1">The sequence shown here is derived from an EMBL/GenBank/DDBJ whole genome shotgun (WGS) entry which is preliminary data.</text>
</comment>
<dbReference type="AlphaFoldDB" id="A0A1V4JEX2"/>
<keyword evidence="2" id="KW-1185">Reference proteome</keyword>
<evidence type="ECO:0000313" key="1">
    <source>
        <dbReference type="EMBL" id="OPJ70768.1"/>
    </source>
</evidence>
<accession>A0A1V4JEX2</accession>
<evidence type="ECO:0000313" key="2">
    <source>
        <dbReference type="Proteomes" id="UP000190648"/>
    </source>
</evidence>
<dbReference type="EMBL" id="LSYS01007721">
    <property type="protein sequence ID" value="OPJ70768.1"/>
    <property type="molecule type" value="Genomic_DNA"/>
</dbReference>
<gene>
    <name evidence="1" type="ORF">AV530_017143</name>
</gene>
<dbReference type="OrthoDB" id="9514831at2759"/>
<organism evidence="1 2">
    <name type="scientific">Patagioenas fasciata monilis</name>
    <dbReference type="NCBI Taxonomy" id="372326"/>
    <lineage>
        <taxon>Eukaryota</taxon>
        <taxon>Metazoa</taxon>
        <taxon>Chordata</taxon>
        <taxon>Craniata</taxon>
        <taxon>Vertebrata</taxon>
        <taxon>Euteleostomi</taxon>
        <taxon>Archelosauria</taxon>
        <taxon>Archosauria</taxon>
        <taxon>Dinosauria</taxon>
        <taxon>Saurischia</taxon>
        <taxon>Theropoda</taxon>
        <taxon>Coelurosauria</taxon>
        <taxon>Aves</taxon>
        <taxon>Neognathae</taxon>
        <taxon>Neoaves</taxon>
        <taxon>Columbimorphae</taxon>
        <taxon>Columbiformes</taxon>
        <taxon>Columbidae</taxon>
        <taxon>Patagioenas</taxon>
    </lineage>
</organism>
<dbReference type="Proteomes" id="UP000190648">
    <property type="component" value="Unassembled WGS sequence"/>
</dbReference>
<protein>
    <submittedName>
        <fullName evidence="1">Uncharacterized protein</fullName>
    </submittedName>
</protein>
<reference evidence="1 2" key="1">
    <citation type="submission" date="2016-02" db="EMBL/GenBank/DDBJ databases">
        <title>Band-tailed pigeon sequencing and assembly.</title>
        <authorList>
            <person name="Soares A.E."/>
            <person name="Novak B.J."/>
            <person name="Rice E.S."/>
            <person name="O'Connell B."/>
            <person name="Chang D."/>
            <person name="Weber S."/>
            <person name="Shapiro B."/>
        </authorList>
    </citation>
    <scope>NUCLEOTIDE SEQUENCE [LARGE SCALE GENOMIC DNA]</scope>
    <source>
        <strain evidence="1">BTP2013</strain>
        <tissue evidence="1">Blood</tissue>
    </source>
</reference>
<name>A0A1V4JEX2_PATFA</name>
<proteinExistence type="predicted"/>
<sequence length="317" mass="35487">MTLAGVFASSGSGYELMCDRVKREITLEIQVILMVLVNPGSWLTMVDTMKKTTFSKPHVSLGMYRSSYKRDYEWPEESLSDKDMQKLQIADSQLKAKEFAVPQEKKVVPYSDDVVCQEREVIPAPSIEASRVDETGGRKPEEGCLPRCYPTTALAGPQAERLERLQALAVPENELCLPADGQTAGTAGMLLHGQKLVPTWATYQQFIMETGWARQNDARKNKSLSQSSVDFEECLDPDWRSTYNRDFQRLPGPLGGCCKANKGLSHIFPKDEHLNQNLWVSEYKDNYSIFLRKLSRSPQIPGAELGLGLSLGMDTAQ</sequence>